<evidence type="ECO:0000256" key="3">
    <source>
        <dbReference type="ARBA" id="ARBA00023163"/>
    </source>
</evidence>
<protein>
    <recommendedName>
        <fullName evidence="8">IclR family transcriptional regulator</fullName>
    </recommendedName>
</protein>
<dbReference type="OrthoDB" id="9807558at2"/>
<evidence type="ECO:0000256" key="2">
    <source>
        <dbReference type="ARBA" id="ARBA00023125"/>
    </source>
</evidence>
<organism evidence="6 7">
    <name type="scientific">Pseudomonas nicosulfuronedens</name>
    <dbReference type="NCBI Taxonomy" id="2571105"/>
    <lineage>
        <taxon>Bacteria</taxon>
        <taxon>Pseudomonadati</taxon>
        <taxon>Pseudomonadota</taxon>
        <taxon>Gammaproteobacteria</taxon>
        <taxon>Pseudomonadales</taxon>
        <taxon>Pseudomonadaceae</taxon>
        <taxon>Pseudomonas</taxon>
    </lineage>
</organism>
<name>A0A5R9QQC1_9PSED</name>
<dbReference type="InterPro" id="IPR036390">
    <property type="entry name" value="WH_DNA-bd_sf"/>
</dbReference>
<dbReference type="SUPFAM" id="SSF46785">
    <property type="entry name" value="Winged helix' DNA-binding domain"/>
    <property type="match status" value="1"/>
</dbReference>
<dbReference type="Pfam" id="PF01614">
    <property type="entry name" value="IclR_C"/>
    <property type="match status" value="1"/>
</dbReference>
<dbReference type="GeneID" id="300409020"/>
<dbReference type="Gene3D" id="1.10.10.10">
    <property type="entry name" value="Winged helix-like DNA-binding domain superfamily/Winged helix DNA-binding domain"/>
    <property type="match status" value="1"/>
</dbReference>
<keyword evidence="1" id="KW-0805">Transcription regulation</keyword>
<evidence type="ECO:0000259" key="5">
    <source>
        <dbReference type="PROSITE" id="PS51078"/>
    </source>
</evidence>
<dbReference type="GO" id="GO:0003677">
    <property type="term" value="F:DNA binding"/>
    <property type="evidence" value="ECO:0007669"/>
    <property type="project" value="UniProtKB-KW"/>
</dbReference>
<evidence type="ECO:0000313" key="7">
    <source>
        <dbReference type="Proteomes" id="UP000306635"/>
    </source>
</evidence>
<proteinExistence type="predicted"/>
<keyword evidence="2" id="KW-0238">DNA-binding</keyword>
<dbReference type="InterPro" id="IPR005471">
    <property type="entry name" value="Tscrpt_reg_IclR_N"/>
</dbReference>
<evidence type="ECO:0000313" key="6">
    <source>
        <dbReference type="EMBL" id="TLX71298.1"/>
    </source>
</evidence>
<feature type="domain" description="HTH iclR-type" evidence="4">
    <location>
        <begin position="21"/>
        <end position="83"/>
    </location>
</feature>
<dbReference type="GO" id="GO:0003700">
    <property type="term" value="F:DNA-binding transcription factor activity"/>
    <property type="evidence" value="ECO:0007669"/>
    <property type="project" value="TreeGrafter"/>
</dbReference>
<keyword evidence="7" id="KW-1185">Reference proteome</keyword>
<evidence type="ECO:0000256" key="1">
    <source>
        <dbReference type="ARBA" id="ARBA00023015"/>
    </source>
</evidence>
<dbReference type="Pfam" id="PF09339">
    <property type="entry name" value="HTH_IclR"/>
    <property type="match status" value="1"/>
</dbReference>
<dbReference type="Gene3D" id="3.30.450.40">
    <property type="match status" value="1"/>
</dbReference>
<dbReference type="PROSITE" id="PS51078">
    <property type="entry name" value="ICLR_ED"/>
    <property type="match status" value="1"/>
</dbReference>
<dbReference type="GO" id="GO:0045892">
    <property type="term" value="P:negative regulation of DNA-templated transcription"/>
    <property type="evidence" value="ECO:0007669"/>
    <property type="project" value="TreeGrafter"/>
</dbReference>
<dbReference type="PROSITE" id="PS51077">
    <property type="entry name" value="HTH_ICLR"/>
    <property type="match status" value="1"/>
</dbReference>
<keyword evidence="3" id="KW-0804">Transcription</keyword>
<dbReference type="PANTHER" id="PTHR30136:SF33">
    <property type="entry name" value="TRANSCRIPTIONAL REGULATORY PROTEIN"/>
    <property type="match status" value="1"/>
</dbReference>
<gene>
    <name evidence="6" type="ORF">FAS41_25295</name>
</gene>
<accession>A0A5R9QQC1</accession>
<dbReference type="AlphaFoldDB" id="A0A5R9QQC1"/>
<reference evidence="6 7" key="1">
    <citation type="submission" date="2019-04" db="EMBL/GenBank/DDBJ databases">
        <authorList>
            <person name="Li M."/>
        </authorList>
    </citation>
    <scope>NUCLEOTIDE SEQUENCE [LARGE SCALE GENOMIC DNA]</scope>
    <source>
        <strain evidence="6 7">LAM1902</strain>
    </source>
</reference>
<dbReference type="RefSeq" id="WP_138526099.1">
    <property type="nucleotide sequence ID" value="NZ_SWDV01000041.1"/>
</dbReference>
<dbReference type="InterPro" id="IPR014757">
    <property type="entry name" value="Tscrpt_reg_IclR_C"/>
</dbReference>
<dbReference type="PANTHER" id="PTHR30136">
    <property type="entry name" value="HELIX-TURN-HELIX TRANSCRIPTIONAL REGULATOR, ICLR FAMILY"/>
    <property type="match status" value="1"/>
</dbReference>
<dbReference type="SMART" id="SM00346">
    <property type="entry name" value="HTH_ICLR"/>
    <property type="match status" value="1"/>
</dbReference>
<dbReference type="InterPro" id="IPR050707">
    <property type="entry name" value="HTH_MetabolicPath_Reg"/>
</dbReference>
<comment type="caution">
    <text evidence="6">The sequence shown here is derived from an EMBL/GenBank/DDBJ whole genome shotgun (WGS) entry which is preliminary data.</text>
</comment>
<dbReference type="SUPFAM" id="SSF55781">
    <property type="entry name" value="GAF domain-like"/>
    <property type="match status" value="1"/>
</dbReference>
<feature type="domain" description="IclR-ED" evidence="5">
    <location>
        <begin position="84"/>
        <end position="264"/>
    </location>
</feature>
<evidence type="ECO:0000259" key="4">
    <source>
        <dbReference type="PROSITE" id="PS51077"/>
    </source>
</evidence>
<dbReference type="Proteomes" id="UP000306635">
    <property type="component" value="Unassembled WGS sequence"/>
</dbReference>
<dbReference type="InterPro" id="IPR036388">
    <property type="entry name" value="WH-like_DNA-bd_sf"/>
</dbReference>
<evidence type="ECO:0008006" key="8">
    <source>
        <dbReference type="Google" id="ProtNLM"/>
    </source>
</evidence>
<dbReference type="EMBL" id="SWDV01000041">
    <property type="protein sequence ID" value="TLX71298.1"/>
    <property type="molecule type" value="Genomic_DNA"/>
</dbReference>
<dbReference type="InterPro" id="IPR029016">
    <property type="entry name" value="GAF-like_dom_sf"/>
</dbReference>
<sequence>MTATPLNEVVNEVEEKDRQYVTALARGLQILRCFSHDRPELTPQQLVRMTGLPQPTVWRLCHTLVKEGFIVCAGENNRMALGLPALALGYAAQARHALPRTALPYMQELTDRHRLGLSLAVRDGLEMLYIQRTHGDFIYMNDPVGARRPFATAPTAWACFAAYDAAERAQVLQLLAAANREAQREISRQLEHAASEYAATGFITSIGVMHEHMNVVAVPIRSPHSGTVYGLSAAGLATDWPRERLLEIGQELLHLARQLTVAAD</sequence>